<dbReference type="InterPro" id="IPR043504">
    <property type="entry name" value="Peptidase_S1_PA_chymotrypsin"/>
</dbReference>
<feature type="signal peptide" evidence="5">
    <location>
        <begin position="1"/>
        <end position="15"/>
    </location>
</feature>
<dbReference type="SMART" id="SM00020">
    <property type="entry name" value="Tryp_SPc"/>
    <property type="match status" value="1"/>
</dbReference>
<evidence type="ECO:0000256" key="1">
    <source>
        <dbReference type="ARBA" id="ARBA00004613"/>
    </source>
</evidence>
<dbReference type="InterPro" id="IPR009003">
    <property type="entry name" value="Peptidase_S1_PA"/>
</dbReference>
<dbReference type="CDD" id="cd00190">
    <property type="entry name" value="Tryp_SPc"/>
    <property type="match status" value="1"/>
</dbReference>
<dbReference type="Gene3D" id="2.40.10.10">
    <property type="entry name" value="Trypsin-like serine proteases"/>
    <property type="match status" value="1"/>
</dbReference>
<name>A0AAN8J0X3_PATCE</name>
<evidence type="ECO:0000313" key="7">
    <source>
        <dbReference type="EMBL" id="KAK6168408.1"/>
    </source>
</evidence>
<dbReference type="AlphaFoldDB" id="A0AAN8J0X3"/>
<dbReference type="SUPFAM" id="SSF50494">
    <property type="entry name" value="Trypsin-like serine proteases"/>
    <property type="match status" value="1"/>
</dbReference>
<dbReference type="EMBL" id="JAZGQO010000016">
    <property type="protein sequence ID" value="KAK6168408.1"/>
    <property type="molecule type" value="Genomic_DNA"/>
</dbReference>
<proteinExistence type="predicted"/>
<keyword evidence="4" id="KW-0378">Hydrolase</keyword>
<dbReference type="GO" id="GO:0005576">
    <property type="term" value="C:extracellular region"/>
    <property type="evidence" value="ECO:0007669"/>
    <property type="project" value="UniProtKB-SubCell"/>
</dbReference>
<dbReference type="Pfam" id="PF00089">
    <property type="entry name" value="Trypsin"/>
    <property type="match status" value="1"/>
</dbReference>
<comment type="caution">
    <text evidence="7">The sequence shown here is derived from an EMBL/GenBank/DDBJ whole genome shotgun (WGS) entry which is preliminary data.</text>
</comment>
<dbReference type="FunFam" id="2.40.10.10:FF:000047">
    <property type="entry name" value="Trypsin eta"/>
    <property type="match status" value="1"/>
</dbReference>
<comment type="subcellular location">
    <subcellularLocation>
        <location evidence="1">Secreted</location>
    </subcellularLocation>
</comment>
<keyword evidence="2" id="KW-0964">Secreted</keyword>
<feature type="domain" description="Peptidase S1" evidence="6">
    <location>
        <begin position="49"/>
        <end position="291"/>
    </location>
</feature>
<keyword evidence="8" id="KW-1185">Reference proteome</keyword>
<dbReference type="InterPro" id="IPR001314">
    <property type="entry name" value="Peptidase_S1A"/>
</dbReference>
<dbReference type="PRINTS" id="PR00722">
    <property type="entry name" value="CHYMOTRYPSIN"/>
</dbReference>
<protein>
    <recommendedName>
        <fullName evidence="6">Peptidase S1 domain-containing protein</fullName>
    </recommendedName>
</protein>
<reference evidence="7 8" key="1">
    <citation type="submission" date="2024-01" db="EMBL/GenBank/DDBJ databases">
        <title>The genome of the rayed Mediterranean limpet Patella caerulea (Linnaeus, 1758).</title>
        <authorList>
            <person name="Anh-Thu Weber A."/>
            <person name="Halstead-Nussloch G."/>
        </authorList>
    </citation>
    <scope>NUCLEOTIDE SEQUENCE [LARGE SCALE GENOMIC DNA]</scope>
    <source>
        <strain evidence="7">AATW-2023a</strain>
        <tissue evidence="7">Whole specimen</tissue>
    </source>
</reference>
<dbReference type="Proteomes" id="UP001347796">
    <property type="component" value="Unassembled WGS sequence"/>
</dbReference>
<dbReference type="InterPro" id="IPR001254">
    <property type="entry name" value="Trypsin_dom"/>
</dbReference>
<gene>
    <name evidence="7" type="ORF">SNE40_020948</name>
</gene>
<organism evidence="7 8">
    <name type="scientific">Patella caerulea</name>
    <name type="common">Rayed Mediterranean limpet</name>
    <dbReference type="NCBI Taxonomy" id="87958"/>
    <lineage>
        <taxon>Eukaryota</taxon>
        <taxon>Metazoa</taxon>
        <taxon>Spiralia</taxon>
        <taxon>Lophotrochozoa</taxon>
        <taxon>Mollusca</taxon>
        <taxon>Gastropoda</taxon>
        <taxon>Patellogastropoda</taxon>
        <taxon>Patelloidea</taxon>
        <taxon>Patellidae</taxon>
        <taxon>Patella</taxon>
    </lineage>
</organism>
<sequence>MKCIVLLAILGAAVGMLNIIKPVFSSNCSANNLFKYMSSILSAKPTQRIVNGEEATPNEFPHIASLQVGIFGLFWSHSCGGILISPNYVLTAAHCVDGQSASNLRVELGKHNLDATESNQQRITISQVIMNPGYDSNAAGYPNDIAVLRLSSPANLVTGFVETIELSPDDSYDGVSVILAGWGKLRGSDSGVSKLLQKVSMPVISQSACTSEWAGVSGAAVLETHICAFDPSFGTSACNGDSGGPMYCPNGSGGINVCGVTSWGESGCGGTKPSVYGRVSKFVNWIRDNTDL</sequence>
<evidence type="ECO:0000256" key="3">
    <source>
        <dbReference type="ARBA" id="ARBA00023157"/>
    </source>
</evidence>
<dbReference type="PROSITE" id="PS50240">
    <property type="entry name" value="TRYPSIN_DOM"/>
    <property type="match status" value="1"/>
</dbReference>
<dbReference type="GO" id="GO:0006508">
    <property type="term" value="P:proteolysis"/>
    <property type="evidence" value="ECO:0007669"/>
    <property type="project" value="UniProtKB-KW"/>
</dbReference>
<keyword evidence="3" id="KW-1015">Disulfide bond</keyword>
<dbReference type="PROSITE" id="PS00134">
    <property type="entry name" value="TRYPSIN_HIS"/>
    <property type="match status" value="1"/>
</dbReference>
<evidence type="ECO:0000256" key="4">
    <source>
        <dbReference type="RuleBase" id="RU363034"/>
    </source>
</evidence>
<dbReference type="GO" id="GO:0004252">
    <property type="term" value="F:serine-type endopeptidase activity"/>
    <property type="evidence" value="ECO:0007669"/>
    <property type="project" value="InterPro"/>
</dbReference>
<feature type="chain" id="PRO_5042993164" description="Peptidase S1 domain-containing protein" evidence="5">
    <location>
        <begin position="16"/>
        <end position="292"/>
    </location>
</feature>
<accession>A0AAN8J0X3</accession>
<keyword evidence="4" id="KW-0720">Serine protease</keyword>
<dbReference type="PANTHER" id="PTHR24252:SF7">
    <property type="entry name" value="HYALIN"/>
    <property type="match status" value="1"/>
</dbReference>
<dbReference type="InterPro" id="IPR018114">
    <property type="entry name" value="TRYPSIN_HIS"/>
</dbReference>
<dbReference type="PANTHER" id="PTHR24252">
    <property type="entry name" value="ACROSIN-RELATED"/>
    <property type="match status" value="1"/>
</dbReference>
<keyword evidence="4" id="KW-0645">Protease</keyword>
<evidence type="ECO:0000313" key="8">
    <source>
        <dbReference type="Proteomes" id="UP001347796"/>
    </source>
</evidence>
<dbReference type="GO" id="GO:0051604">
    <property type="term" value="P:protein maturation"/>
    <property type="evidence" value="ECO:0007669"/>
    <property type="project" value="UniProtKB-ARBA"/>
</dbReference>
<evidence type="ECO:0000259" key="6">
    <source>
        <dbReference type="PROSITE" id="PS50240"/>
    </source>
</evidence>
<keyword evidence="5" id="KW-0732">Signal</keyword>
<dbReference type="InterPro" id="IPR033116">
    <property type="entry name" value="TRYPSIN_SER"/>
</dbReference>
<dbReference type="PROSITE" id="PS00135">
    <property type="entry name" value="TRYPSIN_SER"/>
    <property type="match status" value="1"/>
</dbReference>
<evidence type="ECO:0000256" key="5">
    <source>
        <dbReference type="SAM" id="SignalP"/>
    </source>
</evidence>
<evidence type="ECO:0000256" key="2">
    <source>
        <dbReference type="ARBA" id="ARBA00022525"/>
    </source>
</evidence>